<accession>A0A1Y2HEV2</accession>
<protein>
    <recommendedName>
        <fullName evidence="3">S-adenosyl-L-methionine-dependent methyltransferase</fullName>
    </recommendedName>
</protein>
<dbReference type="GO" id="GO:0008171">
    <property type="term" value="F:O-methyltransferase activity"/>
    <property type="evidence" value="ECO:0007669"/>
    <property type="project" value="TreeGrafter"/>
</dbReference>
<dbReference type="SUPFAM" id="SSF53335">
    <property type="entry name" value="S-adenosyl-L-methionine-dependent methyltransferases"/>
    <property type="match status" value="1"/>
</dbReference>
<comment type="caution">
    <text evidence="1">The sequence shown here is derived from an EMBL/GenBank/DDBJ whole genome shotgun (WGS) entry which is preliminary data.</text>
</comment>
<dbReference type="AlphaFoldDB" id="A0A1Y2HEV2"/>
<name>A0A1Y2HEV2_9FUNG</name>
<dbReference type="OrthoDB" id="186626at2759"/>
<proteinExistence type="predicted"/>
<dbReference type="Gene3D" id="3.40.50.150">
    <property type="entry name" value="Vaccinia Virus protein VP39"/>
    <property type="match status" value="1"/>
</dbReference>
<dbReference type="STRING" id="765915.A0A1Y2HEV2"/>
<keyword evidence="2" id="KW-1185">Reference proteome</keyword>
<dbReference type="PANTHER" id="PTHR43836:SF2">
    <property type="entry name" value="CATECHOL O-METHYLTRANSFERASE 1-RELATED"/>
    <property type="match status" value="1"/>
</dbReference>
<dbReference type="Proteomes" id="UP000193411">
    <property type="component" value="Unassembled WGS sequence"/>
</dbReference>
<organism evidence="1 2">
    <name type="scientific">Catenaria anguillulae PL171</name>
    <dbReference type="NCBI Taxonomy" id="765915"/>
    <lineage>
        <taxon>Eukaryota</taxon>
        <taxon>Fungi</taxon>
        <taxon>Fungi incertae sedis</taxon>
        <taxon>Blastocladiomycota</taxon>
        <taxon>Blastocladiomycetes</taxon>
        <taxon>Blastocladiales</taxon>
        <taxon>Catenariaceae</taxon>
        <taxon>Catenaria</taxon>
    </lineage>
</organism>
<reference evidence="1 2" key="1">
    <citation type="submission" date="2016-07" db="EMBL/GenBank/DDBJ databases">
        <title>Pervasive Adenine N6-methylation of Active Genes in Fungi.</title>
        <authorList>
            <consortium name="DOE Joint Genome Institute"/>
            <person name="Mondo S.J."/>
            <person name="Dannebaum R.O."/>
            <person name="Kuo R.C."/>
            <person name="Labutti K."/>
            <person name="Haridas S."/>
            <person name="Kuo A."/>
            <person name="Salamov A."/>
            <person name="Ahrendt S.R."/>
            <person name="Lipzen A."/>
            <person name="Sullivan W."/>
            <person name="Andreopoulos W.B."/>
            <person name="Clum A."/>
            <person name="Lindquist E."/>
            <person name="Daum C."/>
            <person name="Ramamoorthy G.K."/>
            <person name="Gryganskyi A."/>
            <person name="Culley D."/>
            <person name="Magnuson J.K."/>
            <person name="James T.Y."/>
            <person name="O'Malley M.A."/>
            <person name="Stajich J.E."/>
            <person name="Spatafora J.W."/>
            <person name="Visel A."/>
            <person name="Grigoriev I.V."/>
        </authorList>
    </citation>
    <scope>NUCLEOTIDE SEQUENCE [LARGE SCALE GENOMIC DNA]</scope>
    <source>
        <strain evidence="1 2">PL171</strain>
    </source>
</reference>
<dbReference type="InterPro" id="IPR029063">
    <property type="entry name" value="SAM-dependent_MTases_sf"/>
</dbReference>
<evidence type="ECO:0000313" key="1">
    <source>
        <dbReference type="EMBL" id="ORZ33075.1"/>
    </source>
</evidence>
<gene>
    <name evidence="1" type="ORF">BCR44DRAFT_1439050</name>
</gene>
<evidence type="ECO:0000313" key="2">
    <source>
        <dbReference type="Proteomes" id="UP000193411"/>
    </source>
</evidence>
<dbReference type="PANTHER" id="PTHR43836">
    <property type="entry name" value="CATECHOL O-METHYLTRANSFERASE 1-RELATED"/>
    <property type="match status" value="1"/>
</dbReference>
<evidence type="ECO:0008006" key="3">
    <source>
        <dbReference type="Google" id="ProtNLM"/>
    </source>
</evidence>
<dbReference type="EMBL" id="MCFL01000039">
    <property type="protein sequence ID" value="ORZ33075.1"/>
    <property type="molecule type" value="Genomic_DNA"/>
</dbReference>
<sequence>MTTTTPQLADPSAWAHYDGADHTAADNLKYVQAHAEQGNPASVLKAMDEFARNAGGLMHVGDDKGPIVVNDIIGNFVPSHVPSPQDPVVMVELGAFLGYSAVHFASALANKFGKAKCATFPWKSTRNVHEGPLEEHLKGAFKDIPRIDLVFIDHVKFLYEADARRLLESGKLYLKFVRSHPGLKSRHYETVLEYSDGKILDGIEVSVVV</sequence>